<proteinExistence type="predicted"/>
<dbReference type="EMBL" id="CABFNO020001527">
    <property type="protein sequence ID" value="CAG9994624.1"/>
    <property type="molecule type" value="Genomic_DNA"/>
</dbReference>
<comment type="caution">
    <text evidence="1">The sequence shown here is derived from an EMBL/GenBank/DDBJ whole genome shotgun (WGS) entry which is preliminary data.</text>
</comment>
<organism evidence="1 2">
    <name type="scientific">Clonostachys byssicola</name>
    <dbReference type="NCBI Taxonomy" id="160290"/>
    <lineage>
        <taxon>Eukaryota</taxon>
        <taxon>Fungi</taxon>
        <taxon>Dikarya</taxon>
        <taxon>Ascomycota</taxon>
        <taxon>Pezizomycotina</taxon>
        <taxon>Sordariomycetes</taxon>
        <taxon>Hypocreomycetidae</taxon>
        <taxon>Hypocreales</taxon>
        <taxon>Bionectriaceae</taxon>
        <taxon>Clonostachys</taxon>
    </lineage>
</organism>
<accession>A0A9N9UL08</accession>
<dbReference type="InterPro" id="IPR038883">
    <property type="entry name" value="AN11006-like"/>
</dbReference>
<name>A0A9N9UL08_9HYPO</name>
<evidence type="ECO:0000313" key="2">
    <source>
        <dbReference type="Proteomes" id="UP000754883"/>
    </source>
</evidence>
<dbReference type="PANTHER" id="PTHR42085:SF2">
    <property type="entry name" value="F-BOX DOMAIN-CONTAINING PROTEIN"/>
    <property type="match status" value="1"/>
</dbReference>
<dbReference type="OrthoDB" id="288942at2759"/>
<dbReference type="PANTHER" id="PTHR42085">
    <property type="entry name" value="F-BOX DOMAIN-CONTAINING PROTEIN"/>
    <property type="match status" value="1"/>
</dbReference>
<dbReference type="Proteomes" id="UP000754883">
    <property type="component" value="Unassembled WGS sequence"/>
</dbReference>
<reference evidence="1 2" key="2">
    <citation type="submission" date="2021-10" db="EMBL/GenBank/DDBJ databases">
        <authorList>
            <person name="Piombo E."/>
        </authorList>
    </citation>
    <scope>NUCLEOTIDE SEQUENCE [LARGE SCALE GENOMIC DNA]</scope>
</reference>
<dbReference type="AlphaFoldDB" id="A0A9N9UL08"/>
<evidence type="ECO:0000313" key="1">
    <source>
        <dbReference type="EMBL" id="CAG9994624.1"/>
    </source>
</evidence>
<keyword evidence="2" id="KW-1185">Reference proteome</keyword>
<reference evidence="2" key="1">
    <citation type="submission" date="2019-06" db="EMBL/GenBank/DDBJ databases">
        <authorList>
            <person name="Broberg M."/>
        </authorList>
    </citation>
    <scope>NUCLEOTIDE SEQUENCE [LARGE SCALE GENOMIC DNA]</scope>
</reference>
<gene>
    <name evidence="1" type="ORF">CBYS24578_00013532</name>
</gene>
<sequence length="383" mass="44778">MVDITNISFPVPHVTPEAVTDNIFPFYVNMNRQSINPQTNSSLFKLSAEIRQQIYGYVFQTVPNKGRKYPLRRSWRRPGFEAPPRVHTNLLRTCSLVYSECWAIPTMNTTLIIHEGSEQDRIPGDPIASAPHPSQLLLGLPAWQVLLLQHVHITLTQFQLESGVLESWLSTLHNARASAGYYVQRFIKAKCFDTPQLQDFARTGLMDLKIKSLTVRINRQDWWFWDYIPIEDPKIKNEADLDDELMSLDSESDEDELEHILQLPQPPSPYSVKNFNQLHPFANDFEMTFALETWRIFEAPGPDGEDGPEDKPNFMVWDGKVREERWKKGRSDHGIWWMTNSGMEEEGRHIEARYIRFVQERFVEPANNPRKRKWEQPPRIEEF</sequence>
<protein>
    <submittedName>
        <fullName evidence="1">Uncharacterized protein</fullName>
    </submittedName>
</protein>